<keyword evidence="1" id="KW-0812">Transmembrane</keyword>
<name>A0ABP1RY86_9HEXA</name>
<keyword evidence="1" id="KW-1133">Transmembrane helix</keyword>
<reference evidence="2 3" key="1">
    <citation type="submission" date="2024-08" db="EMBL/GenBank/DDBJ databases">
        <authorList>
            <person name="Cucini C."/>
            <person name="Frati F."/>
        </authorList>
    </citation>
    <scope>NUCLEOTIDE SEQUENCE [LARGE SCALE GENOMIC DNA]</scope>
</reference>
<keyword evidence="3" id="KW-1185">Reference proteome</keyword>
<protein>
    <submittedName>
        <fullName evidence="2">Uncharacterized protein</fullName>
    </submittedName>
</protein>
<feature type="transmembrane region" description="Helical" evidence="1">
    <location>
        <begin position="152"/>
        <end position="172"/>
    </location>
</feature>
<organism evidence="2 3">
    <name type="scientific">Orchesella dallaii</name>
    <dbReference type="NCBI Taxonomy" id="48710"/>
    <lineage>
        <taxon>Eukaryota</taxon>
        <taxon>Metazoa</taxon>
        <taxon>Ecdysozoa</taxon>
        <taxon>Arthropoda</taxon>
        <taxon>Hexapoda</taxon>
        <taxon>Collembola</taxon>
        <taxon>Entomobryomorpha</taxon>
        <taxon>Entomobryoidea</taxon>
        <taxon>Orchesellidae</taxon>
        <taxon>Orchesellinae</taxon>
        <taxon>Orchesella</taxon>
    </lineage>
</organism>
<feature type="transmembrane region" description="Helical" evidence="1">
    <location>
        <begin position="184"/>
        <end position="208"/>
    </location>
</feature>
<feature type="transmembrane region" description="Helical" evidence="1">
    <location>
        <begin position="127"/>
        <end position="145"/>
    </location>
</feature>
<evidence type="ECO:0000313" key="3">
    <source>
        <dbReference type="Proteomes" id="UP001642540"/>
    </source>
</evidence>
<feature type="transmembrane region" description="Helical" evidence="1">
    <location>
        <begin position="36"/>
        <end position="63"/>
    </location>
</feature>
<gene>
    <name evidence="2" type="ORF">ODALV1_LOCUS27578</name>
</gene>
<dbReference type="EMBL" id="CAXLJM020000124">
    <property type="protein sequence ID" value="CAL8138882.1"/>
    <property type="molecule type" value="Genomic_DNA"/>
</dbReference>
<sequence length="228" mass="25771">MQWSSVVPNEYAIGRRQDVFLSENYFRIKSELGFKIAVVCAFLDVILSITFIAIILSLSPVLLSPPPPRLIMLTESEPSQSPSFNYTNLNETNPPILIPPISNVSEAPMERTFYCEKIGRQVVLADFLAQLIYTGGGISVVFGALTKRVTLCYIHFPCSLLAIIFGVGIRIVEVIYCKWFLMRWLGFVLQFVWYSLGDVVAKSLTVYLEEKEHQMERTPQGKLIVPIT</sequence>
<dbReference type="Proteomes" id="UP001642540">
    <property type="component" value="Unassembled WGS sequence"/>
</dbReference>
<evidence type="ECO:0000313" key="2">
    <source>
        <dbReference type="EMBL" id="CAL8138882.1"/>
    </source>
</evidence>
<accession>A0ABP1RY86</accession>
<evidence type="ECO:0000256" key="1">
    <source>
        <dbReference type="SAM" id="Phobius"/>
    </source>
</evidence>
<proteinExistence type="predicted"/>
<comment type="caution">
    <text evidence="2">The sequence shown here is derived from an EMBL/GenBank/DDBJ whole genome shotgun (WGS) entry which is preliminary data.</text>
</comment>
<keyword evidence="1" id="KW-0472">Membrane</keyword>